<dbReference type="EMBL" id="VIIS01000727">
    <property type="protein sequence ID" value="KAF0305723.1"/>
    <property type="molecule type" value="Genomic_DNA"/>
</dbReference>
<keyword evidence="1" id="KW-1133">Transmembrane helix</keyword>
<proteinExistence type="predicted"/>
<evidence type="ECO:0000313" key="2">
    <source>
        <dbReference type="EMBL" id="KAF0305723.1"/>
    </source>
</evidence>
<dbReference type="Proteomes" id="UP000440578">
    <property type="component" value="Unassembled WGS sequence"/>
</dbReference>
<keyword evidence="1" id="KW-0812">Transmembrane</keyword>
<gene>
    <name evidence="2" type="ORF">FJT64_022687</name>
</gene>
<protein>
    <submittedName>
        <fullName evidence="2">Uncharacterized protein</fullName>
    </submittedName>
</protein>
<organism evidence="2 3">
    <name type="scientific">Amphibalanus amphitrite</name>
    <name type="common">Striped barnacle</name>
    <name type="synonym">Balanus amphitrite</name>
    <dbReference type="NCBI Taxonomy" id="1232801"/>
    <lineage>
        <taxon>Eukaryota</taxon>
        <taxon>Metazoa</taxon>
        <taxon>Ecdysozoa</taxon>
        <taxon>Arthropoda</taxon>
        <taxon>Crustacea</taxon>
        <taxon>Multicrustacea</taxon>
        <taxon>Cirripedia</taxon>
        <taxon>Thoracica</taxon>
        <taxon>Thoracicalcarea</taxon>
        <taxon>Balanomorpha</taxon>
        <taxon>Balanoidea</taxon>
        <taxon>Balanidae</taxon>
        <taxon>Amphibalaninae</taxon>
        <taxon>Amphibalanus</taxon>
    </lineage>
</organism>
<comment type="caution">
    <text evidence="2">The sequence shown here is derived from an EMBL/GenBank/DDBJ whole genome shotgun (WGS) entry which is preliminary data.</text>
</comment>
<reference evidence="2 3" key="1">
    <citation type="submission" date="2019-07" db="EMBL/GenBank/DDBJ databases">
        <title>Draft genome assembly of a fouling barnacle, Amphibalanus amphitrite (Darwin, 1854): The first reference genome for Thecostraca.</title>
        <authorList>
            <person name="Kim W."/>
        </authorList>
    </citation>
    <scope>NUCLEOTIDE SEQUENCE [LARGE SCALE GENOMIC DNA]</scope>
    <source>
        <strain evidence="2">SNU_AA5</strain>
        <tissue evidence="2">Soma without cirri and trophi</tissue>
    </source>
</reference>
<sequence length="88" mass="9829">MTYTFPPAVDTAWNGAEFRDMRLAGITLVVCGFFLVLFPSDWSGYLAALIRWGRRQHGTDHQSTAGPVDYRTGVISRSRLRSSAGHVR</sequence>
<feature type="transmembrane region" description="Helical" evidence="1">
    <location>
        <begin position="23"/>
        <end position="48"/>
    </location>
</feature>
<evidence type="ECO:0000256" key="1">
    <source>
        <dbReference type="SAM" id="Phobius"/>
    </source>
</evidence>
<evidence type="ECO:0000313" key="3">
    <source>
        <dbReference type="Proteomes" id="UP000440578"/>
    </source>
</evidence>
<keyword evidence="3" id="KW-1185">Reference proteome</keyword>
<name>A0A6A4WI31_AMPAM</name>
<dbReference type="AlphaFoldDB" id="A0A6A4WI31"/>
<keyword evidence="1" id="KW-0472">Membrane</keyword>
<dbReference type="OrthoDB" id="10062838at2759"/>
<accession>A0A6A4WI31</accession>